<organism evidence="1 2">
    <name type="scientific">Rhodohalobacter sulfatireducens</name>
    <dbReference type="NCBI Taxonomy" id="2911366"/>
    <lineage>
        <taxon>Bacteria</taxon>
        <taxon>Pseudomonadati</taxon>
        <taxon>Balneolota</taxon>
        <taxon>Balneolia</taxon>
        <taxon>Balneolales</taxon>
        <taxon>Balneolaceae</taxon>
        <taxon>Rhodohalobacter</taxon>
    </lineage>
</organism>
<reference evidence="1" key="1">
    <citation type="submission" date="2022-01" db="EMBL/GenBank/DDBJ databases">
        <authorList>
            <person name="Wang Y."/>
        </authorList>
    </citation>
    <scope>NUCLEOTIDE SEQUENCE</scope>
    <source>
        <strain evidence="1">WB101</strain>
    </source>
</reference>
<accession>A0ABS9KFG2</accession>
<protein>
    <submittedName>
        <fullName evidence="1">Four helix bundle protein</fullName>
    </submittedName>
</protein>
<dbReference type="EMBL" id="JAKLWS010000018">
    <property type="protein sequence ID" value="MCG2589584.1"/>
    <property type="molecule type" value="Genomic_DNA"/>
</dbReference>
<comment type="caution">
    <text evidence="1">The sequence shown here is derived from an EMBL/GenBank/DDBJ whole genome shotgun (WGS) entry which is preliminary data.</text>
</comment>
<evidence type="ECO:0000313" key="1">
    <source>
        <dbReference type="EMBL" id="MCG2589584.1"/>
    </source>
</evidence>
<dbReference type="PANTHER" id="PTHR38471:SF2">
    <property type="entry name" value="FOUR HELIX BUNDLE PROTEIN"/>
    <property type="match status" value="1"/>
</dbReference>
<dbReference type="SUPFAM" id="SSF158446">
    <property type="entry name" value="IVS-encoded protein-like"/>
    <property type="match status" value="1"/>
</dbReference>
<evidence type="ECO:0000313" key="2">
    <source>
        <dbReference type="Proteomes" id="UP001165366"/>
    </source>
</evidence>
<dbReference type="Gene3D" id="1.20.1440.60">
    <property type="entry name" value="23S rRNA-intervening sequence"/>
    <property type="match status" value="1"/>
</dbReference>
<dbReference type="InterPro" id="IPR036583">
    <property type="entry name" value="23S_rRNA_IVS_sf"/>
</dbReference>
<dbReference type="CDD" id="cd16377">
    <property type="entry name" value="23S_rRNA_IVP_like"/>
    <property type="match status" value="1"/>
</dbReference>
<sequence>MASNFRDLTVYKKAYSLSMKVFEVSNSFPKEETYALTDQVRRSSRSVCRAIGEGYRKRQYPKYFVNKISDADMENTETQISLDFAESCGYIEPELNMELQEKSEEVGRLLNHMMQYPKKYRRKSSS</sequence>
<dbReference type="NCBIfam" id="TIGR02436">
    <property type="entry name" value="four helix bundle protein"/>
    <property type="match status" value="1"/>
</dbReference>
<gene>
    <name evidence="1" type="ORF">L6773_13475</name>
</gene>
<reference evidence="1" key="2">
    <citation type="submission" date="2024-05" db="EMBL/GenBank/DDBJ databases">
        <title>Rhodohalobacter halophilus gen. nov., sp. nov., a moderately halophilic member of the family Balneolaceae.</title>
        <authorList>
            <person name="Xia J."/>
        </authorList>
    </citation>
    <scope>NUCLEOTIDE SEQUENCE</scope>
    <source>
        <strain evidence="1">WB101</strain>
    </source>
</reference>
<dbReference type="Proteomes" id="UP001165366">
    <property type="component" value="Unassembled WGS sequence"/>
</dbReference>
<keyword evidence="2" id="KW-1185">Reference proteome</keyword>
<dbReference type="Pfam" id="PF05635">
    <property type="entry name" value="23S_rRNA_IVP"/>
    <property type="match status" value="1"/>
</dbReference>
<proteinExistence type="predicted"/>
<dbReference type="InterPro" id="IPR012657">
    <property type="entry name" value="23S_rRNA-intervening_sequence"/>
</dbReference>
<dbReference type="PANTHER" id="PTHR38471">
    <property type="entry name" value="FOUR HELIX BUNDLE PROTEIN"/>
    <property type="match status" value="1"/>
</dbReference>
<name>A0ABS9KFG2_9BACT</name>
<dbReference type="RefSeq" id="WP_237854944.1">
    <property type="nucleotide sequence ID" value="NZ_JAKLWS010000018.1"/>
</dbReference>